<organism evidence="7 8">
    <name type="scientific">Opacimonas viscosa</name>
    <dbReference type="NCBI Taxonomy" id="2961944"/>
    <lineage>
        <taxon>Bacteria</taxon>
        <taxon>Pseudomonadati</taxon>
        <taxon>Pseudomonadota</taxon>
        <taxon>Gammaproteobacteria</taxon>
        <taxon>Alteromonadales</taxon>
        <taxon>Alteromonadaceae</taxon>
        <taxon>Opacimonas</taxon>
    </lineage>
</organism>
<comment type="subcellular location">
    <subcellularLocation>
        <location evidence="1">Membrane</location>
        <topology evidence="1">Multi-pass membrane protein</topology>
    </subcellularLocation>
</comment>
<dbReference type="AlphaFoldDB" id="A0AA41X5C1"/>
<feature type="domain" description="Sodium/calcium exchanger membrane region" evidence="6">
    <location>
        <begin position="74"/>
        <end position="115"/>
    </location>
</feature>
<dbReference type="Gene3D" id="6.10.280.80">
    <property type="entry name" value="NCX, peripheral helical region"/>
    <property type="match status" value="1"/>
</dbReference>
<name>A0AA41X5C1_9ALTE</name>
<evidence type="ECO:0000256" key="2">
    <source>
        <dbReference type="ARBA" id="ARBA00022692"/>
    </source>
</evidence>
<evidence type="ECO:0000256" key="4">
    <source>
        <dbReference type="ARBA" id="ARBA00023136"/>
    </source>
</evidence>
<keyword evidence="3 5" id="KW-1133">Transmembrane helix</keyword>
<dbReference type="Proteomes" id="UP001165413">
    <property type="component" value="Unassembled WGS sequence"/>
</dbReference>
<gene>
    <name evidence="7" type="ORF">NLF92_12710</name>
</gene>
<keyword evidence="4 5" id="KW-0472">Membrane</keyword>
<dbReference type="Pfam" id="PF01699">
    <property type="entry name" value="Na_Ca_ex"/>
    <property type="match status" value="1"/>
</dbReference>
<dbReference type="EMBL" id="JANATA010000065">
    <property type="protein sequence ID" value="MCP3429793.1"/>
    <property type="molecule type" value="Genomic_DNA"/>
</dbReference>
<dbReference type="GO" id="GO:0016020">
    <property type="term" value="C:membrane"/>
    <property type="evidence" value="ECO:0007669"/>
    <property type="project" value="UniProtKB-SubCell"/>
</dbReference>
<accession>A0AA41X5C1</accession>
<evidence type="ECO:0000313" key="7">
    <source>
        <dbReference type="EMBL" id="MCP3429793.1"/>
    </source>
</evidence>
<feature type="non-terminal residue" evidence="7">
    <location>
        <position position="115"/>
    </location>
</feature>
<dbReference type="InterPro" id="IPR004837">
    <property type="entry name" value="NaCa_Exmemb"/>
</dbReference>
<dbReference type="GO" id="GO:0055085">
    <property type="term" value="P:transmembrane transport"/>
    <property type="evidence" value="ECO:0007669"/>
    <property type="project" value="InterPro"/>
</dbReference>
<feature type="non-terminal residue" evidence="7">
    <location>
        <position position="1"/>
    </location>
</feature>
<proteinExistence type="predicted"/>
<feature type="transmembrane region" description="Helical" evidence="5">
    <location>
        <begin position="6"/>
        <end position="23"/>
    </location>
</feature>
<reference evidence="7" key="1">
    <citation type="submission" date="2022-07" db="EMBL/GenBank/DDBJ databases">
        <title>Characterization of the Novel Bacterium Alteromonas immobilis LMIT006 and Alteromonas gregis LMIT007.</title>
        <authorList>
            <person name="Lin X."/>
        </authorList>
    </citation>
    <scope>NUCLEOTIDE SEQUENCE</scope>
    <source>
        <strain evidence="7">LMIT007</strain>
    </source>
</reference>
<evidence type="ECO:0000313" key="8">
    <source>
        <dbReference type="Proteomes" id="UP001165413"/>
    </source>
</evidence>
<evidence type="ECO:0000256" key="1">
    <source>
        <dbReference type="ARBA" id="ARBA00004141"/>
    </source>
</evidence>
<protein>
    <submittedName>
        <fullName evidence="7">Calcium/sodium antiporter</fullName>
    </submittedName>
</protein>
<feature type="transmembrane region" description="Helical" evidence="5">
    <location>
        <begin position="30"/>
        <end position="51"/>
    </location>
</feature>
<sequence length="115" mass="12666">TLKREFPVLLAVNIIVVYFLYDGELSSREGIILILLFIFVLAGMAWISLLVEKGDPLMSETSDEIPSEVETGKAVMWIGVGLVLLPLSAQYMVDSAVFIARYFGISDLIIGLTII</sequence>
<evidence type="ECO:0000259" key="6">
    <source>
        <dbReference type="Pfam" id="PF01699"/>
    </source>
</evidence>
<evidence type="ECO:0000256" key="5">
    <source>
        <dbReference type="SAM" id="Phobius"/>
    </source>
</evidence>
<keyword evidence="2 5" id="KW-0812">Transmembrane</keyword>
<evidence type="ECO:0000256" key="3">
    <source>
        <dbReference type="ARBA" id="ARBA00022989"/>
    </source>
</evidence>
<comment type="caution">
    <text evidence="7">The sequence shown here is derived from an EMBL/GenBank/DDBJ whole genome shotgun (WGS) entry which is preliminary data.</text>
</comment>
<keyword evidence="8" id="KW-1185">Reference proteome</keyword>